<accession>A0A8J6AS29</accession>
<feature type="region of interest" description="Disordered" evidence="1">
    <location>
        <begin position="148"/>
        <end position="189"/>
    </location>
</feature>
<sequence>MPEQATFERQSSKTTHTSKDDSEASRKPDRAKVPDKWHDPAKPPFPGMTWCPNHGRWGSHQPEQCNLGVRDDGMEPALFTTSARTEVVEGELLADSGSTVSYISQAEYERLIAIMAIPTRVSTHVMQTATHQETLAIFDITLTVGADRPVPEGTPASADESGAGDASDPKPDLNEMVSRARVGCELPQP</sequence>
<dbReference type="GO" id="GO:0004190">
    <property type="term" value="F:aspartic-type endopeptidase activity"/>
    <property type="evidence" value="ECO:0007669"/>
    <property type="project" value="InterPro"/>
</dbReference>
<evidence type="ECO:0000313" key="3">
    <source>
        <dbReference type="Proteomes" id="UP000717585"/>
    </source>
</evidence>
<dbReference type="AlphaFoldDB" id="A0A8J6AS29"/>
<dbReference type="Proteomes" id="UP000717585">
    <property type="component" value="Unassembled WGS sequence"/>
</dbReference>
<feature type="region of interest" description="Disordered" evidence="1">
    <location>
        <begin position="1"/>
        <end position="44"/>
    </location>
</feature>
<comment type="caution">
    <text evidence="2">The sequence shown here is derived from an EMBL/GenBank/DDBJ whole genome shotgun (WGS) entry which is preliminary data.</text>
</comment>
<dbReference type="GO" id="GO:0006508">
    <property type="term" value="P:proteolysis"/>
    <property type="evidence" value="ECO:0007669"/>
    <property type="project" value="InterPro"/>
</dbReference>
<evidence type="ECO:0000256" key="1">
    <source>
        <dbReference type="SAM" id="MobiDB-lite"/>
    </source>
</evidence>
<organism evidence="2 3">
    <name type="scientific">Carpediemonas membranifera</name>
    <dbReference type="NCBI Taxonomy" id="201153"/>
    <lineage>
        <taxon>Eukaryota</taxon>
        <taxon>Metamonada</taxon>
        <taxon>Carpediemonas-like organisms</taxon>
        <taxon>Carpediemonas</taxon>
    </lineage>
</organism>
<dbReference type="PROSITE" id="PS00141">
    <property type="entry name" value="ASP_PROTEASE"/>
    <property type="match status" value="1"/>
</dbReference>
<name>A0A8J6AS29_9EUKA</name>
<gene>
    <name evidence="2" type="ORF">J8273_5580</name>
</gene>
<protein>
    <submittedName>
        <fullName evidence="2">Uncharacterized protein</fullName>
    </submittedName>
</protein>
<dbReference type="InterPro" id="IPR001969">
    <property type="entry name" value="Aspartic_peptidase_AS"/>
</dbReference>
<reference evidence="2" key="1">
    <citation type="submission" date="2021-05" db="EMBL/GenBank/DDBJ databases">
        <title>A free-living protist that lacks canonical eukaryotic 1 DNA replication and segregation systems.</title>
        <authorList>
            <person name="Salas-Leiva D.E."/>
            <person name="Tromer E.C."/>
            <person name="Curtis B.A."/>
            <person name="Jerlstrom-Hultqvist J."/>
            <person name="Kolisko M."/>
            <person name="Yi Z."/>
            <person name="Salas-Leiva J.S."/>
            <person name="Gallot-Lavallee L."/>
            <person name="Kops G.J.P.L."/>
            <person name="Archibald J.M."/>
            <person name="Simpson A.G.B."/>
            <person name="Roger A.J."/>
        </authorList>
    </citation>
    <scope>NUCLEOTIDE SEQUENCE</scope>
    <source>
        <strain evidence="2">BICM</strain>
    </source>
</reference>
<dbReference type="EMBL" id="JAHDYR010000028">
    <property type="protein sequence ID" value="KAG9392986.1"/>
    <property type="molecule type" value="Genomic_DNA"/>
</dbReference>
<feature type="compositionally biased region" description="Basic and acidic residues" evidence="1">
    <location>
        <begin position="17"/>
        <end position="41"/>
    </location>
</feature>
<keyword evidence="3" id="KW-1185">Reference proteome</keyword>
<proteinExistence type="predicted"/>
<feature type="compositionally biased region" description="Low complexity" evidence="1">
    <location>
        <begin position="156"/>
        <end position="166"/>
    </location>
</feature>
<evidence type="ECO:0000313" key="2">
    <source>
        <dbReference type="EMBL" id="KAG9392986.1"/>
    </source>
</evidence>